<dbReference type="PANTHER" id="PTHR30269:SF37">
    <property type="entry name" value="MEMBRANE TRANSPORTER PROTEIN"/>
    <property type="match status" value="1"/>
</dbReference>
<feature type="transmembrane region" description="Helical" evidence="8">
    <location>
        <begin position="231"/>
        <end position="249"/>
    </location>
</feature>
<dbReference type="InterPro" id="IPR052017">
    <property type="entry name" value="TSUP"/>
</dbReference>
<feature type="transmembrane region" description="Helical" evidence="8">
    <location>
        <begin position="12"/>
        <end position="31"/>
    </location>
</feature>
<keyword evidence="5 8" id="KW-0812">Transmembrane</keyword>
<gene>
    <name evidence="9" type="ORF">HELGO_WM30442</name>
</gene>
<evidence type="ECO:0000256" key="1">
    <source>
        <dbReference type="ARBA" id="ARBA00004651"/>
    </source>
</evidence>
<evidence type="ECO:0000256" key="8">
    <source>
        <dbReference type="RuleBase" id="RU363041"/>
    </source>
</evidence>
<dbReference type="EMBL" id="CACVAT010000078">
    <property type="protein sequence ID" value="CAA6805081.1"/>
    <property type="molecule type" value="Genomic_DNA"/>
</dbReference>
<accession>A0A6S6SJJ7</accession>
<evidence type="ECO:0000256" key="4">
    <source>
        <dbReference type="ARBA" id="ARBA00022475"/>
    </source>
</evidence>
<reference evidence="9" key="1">
    <citation type="submission" date="2020-01" db="EMBL/GenBank/DDBJ databases">
        <authorList>
            <person name="Meier V. D."/>
            <person name="Meier V D."/>
        </authorList>
    </citation>
    <scope>NUCLEOTIDE SEQUENCE</scope>
    <source>
        <strain evidence="9">HLG_WM_MAG_09</strain>
    </source>
</reference>
<dbReference type="Pfam" id="PF01925">
    <property type="entry name" value="TauE"/>
    <property type="match status" value="1"/>
</dbReference>
<sequence length="252" mass="27464">MPTFDNLLHQPLLFGLLLLAAFIVGMSKGGLSTLGMLAVPILSIFMSPLLAAVLLLPIYILSDVVGVYLYRHEFSRENIKLLIPAGLCGVVLGWATASIVSDQVVSLLIGMMGVTFCLYSWFVKKADAPVSQPSLGKGMFWGTLTGFTSFITHAGGPPFQIYVLPQKLPKMVFAGTVTVVFAVINMAKVIPYYSLHPQTMDTFKVALVLLPAAAIGTAAGRFITERLPTKWFFRFVQVALFLVSVRLVWASF</sequence>
<evidence type="ECO:0000256" key="2">
    <source>
        <dbReference type="ARBA" id="ARBA00009142"/>
    </source>
</evidence>
<dbReference type="AlphaFoldDB" id="A0A6S6SJJ7"/>
<protein>
    <recommendedName>
        <fullName evidence="8">Probable membrane transporter protein</fullName>
    </recommendedName>
</protein>
<evidence type="ECO:0000256" key="3">
    <source>
        <dbReference type="ARBA" id="ARBA00022448"/>
    </source>
</evidence>
<feature type="transmembrane region" description="Helical" evidence="8">
    <location>
        <begin position="105"/>
        <end position="123"/>
    </location>
</feature>
<feature type="transmembrane region" description="Helical" evidence="8">
    <location>
        <begin position="205"/>
        <end position="224"/>
    </location>
</feature>
<evidence type="ECO:0000256" key="5">
    <source>
        <dbReference type="ARBA" id="ARBA00022692"/>
    </source>
</evidence>
<feature type="transmembrane region" description="Helical" evidence="8">
    <location>
        <begin position="37"/>
        <end position="61"/>
    </location>
</feature>
<keyword evidence="7 8" id="KW-0472">Membrane</keyword>
<organism evidence="9">
    <name type="scientific">uncultured Thiotrichaceae bacterium</name>
    <dbReference type="NCBI Taxonomy" id="298394"/>
    <lineage>
        <taxon>Bacteria</taxon>
        <taxon>Pseudomonadati</taxon>
        <taxon>Pseudomonadota</taxon>
        <taxon>Gammaproteobacteria</taxon>
        <taxon>Thiotrichales</taxon>
        <taxon>Thiotrichaceae</taxon>
        <taxon>environmental samples</taxon>
    </lineage>
</organism>
<name>A0A6S6SJJ7_9GAMM</name>
<evidence type="ECO:0000313" key="9">
    <source>
        <dbReference type="EMBL" id="CAA6805081.1"/>
    </source>
</evidence>
<feature type="transmembrane region" description="Helical" evidence="8">
    <location>
        <begin position="81"/>
        <end position="99"/>
    </location>
</feature>
<dbReference type="PANTHER" id="PTHR30269">
    <property type="entry name" value="TRANSMEMBRANE PROTEIN YFCA"/>
    <property type="match status" value="1"/>
</dbReference>
<comment type="similarity">
    <text evidence="2 8">Belongs to the 4-toluene sulfonate uptake permease (TSUP) (TC 2.A.102) family.</text>
</comment>
<comment type="subcellular location">
    <subcellularLocation>
        <location evidence="1 8">Cell membrane</location>
        <topology evidence="1 8">Multi-pass membrane protein</topology>
    </subcellularLocation>
</comment>
<evidence type="ECO:0000256" key="6">
    <source>
        <dbReference type="ARBA" id="ARBA00022989"/>
    </source>
</evidence>
<keyword evidence="3" id="KW-0813">Transport</keyword>
<evidence type="ECO:0000256" key="7">
    <source>
        <dbReference type="ARBA" id="ARBA00023136"/>
    </source>
</evidence>
<dbReference type="InterPro" id="IPR002781">
    <property type="entry name" value="TM_pro_TauE-like"/>
</dbReference>
<dbReference type="GO" id="GO:0005886">
    <property type="term" value="C:plasma membrane"/>
    <property type="evidence" value="ECO:0007669"/>
    <property type="project" value="UniProtKB-SubCell"/>
</dbReference>
<proteinExistence type="inferred from homology"/>
<feature type="transmembrane region" description="Helical" evidence="8">
    <location>
        <begin position="171"/>
        <end position="193"/>
    </location>
</feature>
<keyword evidence="4 8" id="KW-1003">Cell membrane</keyword>
<keyword evidence="6 8" id="KW-1133">Transmembrane helix</keyword>